<dbReference type="SUPFAM" id="SSF52540">
    <property type="entry name" value="P-loop containing nucleoside triphosphate hydrolases"/>
    <property type="match status" value="1"/>
</dbReference>
<dbReference type="AlphaFoldDB" id="A0A2A7HUP4"/>
<accession>A0A2A7HUP4</accession>
<dbReference type="RefSeq" id="WP_097905043.1">
    <property type="nucleotide sequence ID" value="NZ_NVLK01000040.1"/>
</dbReference>
<sequence length="1263" mass="143383">MIDIIGEDITKLSDVDLRILIGLLCEADLRSIGLQTAGVTWGGHHNAKDGGIDVRVNLDSPIHTDNFIPRSKTGFQVRKPNMQRSSIINEMKPNGELRQIIKDLINTNGAYIIVSSQGSTADSALANRKNAMLEALDGYPNATNLKIDFYDRERVASWVRSHPSLILWVREKIGRPVQGWKTYGHFSNPSIGIEEEYIIDGHIRLYSRTNSHSTGFSALDGINELRTILHRTGSSIRLVGLSGVGKTRLVQALFDERIGENPLNQSQVFYSDINDNPNPHPQNFVEQIIAQQTPAIIVIDNCTSELHKRLTFVCSTSNSLVSLITIEYDVKEDQPEETEVFHLEPASTDLIEKIVDYRFNHVSKVDSQTIAEFSGGNARIAIALANTIKRDEHLANLRDEDLFVRLFHQRNLPSSSLLDIAGVCSLVYSFNSQTDDDADTELHLLGALIKVDVNDIYKGVRELQRRDLIQQRGVWRAVLPHAIANKLAKRALENIPLNYICNVFEKGGSIRLLKSFSRRLSYLHDCDEAKEISRKWLLEDGLLGRVTDLDEFNLSLLENIAPINPELTLAFIKRTIDQEKTKNLFSISDYNYFKFTEILRSLAYDKNLFNQSATLLCHLAISDNSGHTKILLKSLFYIQLSGTHATPEQRLRIIVELVGSNQEKRVALGISLLSAALDVKVDPYPEFGFGARSRNYGFLPNSEEEIQQWFKLFIEYTVTLVIPGLPIATRAKTLLAEKFRDLWNKAGMYNSLELAARKIISKTTWKEGWAAVKVTQKIHSQDLSPEILSRLNELDLLLKPISLIERVKLHILSPHTDVFFEESESIDTVVNDRFLPTNETARSLGYEVCSNNEILKELLPDILSNDGARLFSFGQGLADGCRDYTEMWWNFCEELSLIDETNRNYSVLRGFLSTIPTGNSEKLLDEAVTNKILAIIYPYLQTSVAISSKGVERLKQSIELGITPIHEYINLAGESARETLSDSDLCELLKLICLRPNGVEVSIEIMQIRLRNQEKRGGVGDILISYGQELLLNYQIPQAENYTADALNYKLASIIRVCLVDELSKENAHLLCNKFAVAFTNHDVYSRDYDYVLEALATVQPIAFLDNFVGENPRRINYRFKAMYLKDTRSFLSYIDDNLIIDWCKANPEIRYLTISSVIVPYQKIENSHLLKWNSLALKIIEIAPNPIKVLNQFKLAFRFISEVDSRATLMQKSLVLISYLKKHEDPSIAEWAHKEEHMVKQDIHFQRELELKLANDLNEHFE</sequence>
<evidence type="ECO:0000313" key="2">
    <source>
        <dbReference type="Proteomes" id="UP000220006"/>
    </source>
</evidence>
<protein>
    <submittedName>
        <fullName evidence="1">Uncharacterized protein</fullName>
    </submittedName>
</protein>
<dbReference type="InterPro" id="IPR027417">
    <property type="entry name" value="P-loop_NTPase"/>
</dbReference>
<dbReference type="Proteomes" id="UP000220006">
    <property type="component" value="Unassembled WGS sequence"/>
</dbReference>
<reference evidence="1 2" key="1">
    <citation type="submission" date="2017-09" db="EMBL/GenBank/DDBJ databases">
        <title>Large-scale bioinformatics analysis of Bacillus genomes uncovers conserved roles of natural products in bacterial physiology.</title>
        <authorList>
            <consortium name="Agbiome Team Llc"/>
            <person name="Bleich R.M."/>
            <person name="Grubbs K.J."/>
            <person name="Santa Maria K.C."/>
            <person name="Allen S.E."/>
            <person name="Farag S."/>
            <person name="Shank E.A."/>
            <person name="Bowers A."/>
        </authorList>
    </citation>
    <scope>NUCLEOTIDE SEQUENCE [LARGE SCALE GENOMIC DNA]</scope>
    <source>
        <strain evidence="1 2">AFS096845</strain>
    </source>
</reference>
<gene>
    <name evidence="1" type="ORF">COM96_18755</name>
</gene>
<proteinExistence type="predicted"/>
<evidence type="ECO:0000313" key="1">
    <source>
        <dbReference type="EMBL" id="PEC20553.1"/>
    </source>
</evidence>
<comment type="caution">
    <text evidence="1">The sequence shown here is derived from an EMBL/GenBank/DDBJ whole genome shotgun (WGS) entry which is preliminary data.</text>
</comment>
<name>A0A2A7HUP4_BACCE</name>
<dbReference type="EMBL" id="NVLK01000040">
    <property type="protein sequence ID" value="PEC20553.1"/>
    <property type="molecule type" value="Genomic_DNA"/>
</dbReference>
<organism evidence="1 2">
    <name type="scientific">Bacillus cereus</name>
    <dbReference type="NCBI Taxonomy" id="1396"/>
    <lineage>
        <taxon>Bacteria</taxon>
        <taxon>Bacillati</taxon>
        <taxon>Bacillota</taxon>
        <taxon>Bacilli</taxon>
        <taxon>Bacillales</taxon>
        <taxon>Bacillaceae</taxon>
        <taxon>Bacillus</taxon>
        <taxon>Bacillus cereus group</taxon>
    </lineage>
</organism>